<dbReference type="EMBL" id="DF839829">
    <property type="protein sequence ID" value="GAT44553.1"/>
    <property type="molecule type" value="Genomic_DNA"/>
</dbReference>
<name>A0ABQ0L0E3_MYCCL</name>
<evidence type="ECO:0000256" key="8">
    <source>
        <dbReference type="SAM" id="MobiDB-lite"/>
    </source>
</evidence>
<dbReference type="PANTHER" id="PTHR10642">
    <property type="entry name" value="RIBONUCLEASE H1"/>
    <property type="match status" value="1"/>
</dbReference>
<keyword evidence="4" id="KW-0540">Nuclease</keyword>
<feature type="region of interest" description="Disordered" evidence="8">
    <location>
        <begin position="243"/>
        <end position="275"/>
    </location>
</feature>
<evidence type="ECO:0000313" key="10">
    <source>
        <dbReference type="EMBL" id="GAT44553.1"/>
    </source>
</evidence>
<accession>A0ABQ0L0E3</accession>
<evidence type="ECO:0000256" key="7">
    <source>
        <dbReference type="ARBA" id="ARBA00022801"/>
    </source>
</evidence>
<dbReference type="Gene3D" id="3.30.420.10">
    <property type="entry name" value="Ribonuclease H-like superfamily/Ribonuclease H"/>
    <property type="match status" value="1"/>
</dbReference>
<evidence type="ECO:0000313" key="11">
    <source>
        <dbReference type="Proteomes" id="UP000815677"/>
    </source>
</evidence>
<dbReference type="InterPro" id="IPR002156">
    <property type="entry name" value="RNaseH_domain"/>
</dbReference>
<feature type="domain" description="RNase H type-1" evidence="9">
    <location>
        <begin position="77"/>
        <end position="219"/>
    </location>
</feature>
<dbReference type="InterPro" id="IPR050092">
    <property type="entry name" value="RNase_H"/>
</dbReference>
<dbReference type="SUPFAM" id="SSF53098">
    <property type="entry name" value="Ribonuclease H-like"/>
    <property type="match status" value="1"/>
</dbReference>
<evidence type="ECO:0000256" key="3">
    <source>
        <dbReference type="ARBA" id="ARBA00012180"/>
    </source>
</evidence>
<dbReference type="Proteomes" id="UP000815677">
    <property type="component" value="Unassembled WGS sequence"/>
</dbReference>
<dbReference type="CDD" id="cd09280">
    <property type="entry name" value="RNase_HI_eukaryote_like"/>
    <property type="match status" value="1"/>
</dbReference>
<proteinExistence type="inferred from homology"/>
<dbReference type="InterPro" id="IPR012337">
    <property type="entry name" value="RNaseH-like_sf"/>
</dbReference>
<keyword evidence="11" id="KW-1185">Reference proteome</keyword>
<keyword evidence="6" id="KW-0255">Endonuclease</keyword>
<dbReference type="EC" id="3.1.26.4" evidence="3"/>
<organism evidence="10 11">
    <name type="scientific">Mycena chlorophos</name>
    <name type="common">Agaric fungus</name>
    <name type="synonym">Agaricus chlorophos</name>
    <dbReference type="NCBI Taxonomy" id="658473"/>
    <lineage>
        <taxon>Eukaryota</taxon>
        <taxon>Fungi</taxon>
        <taxon>Dikarya</taxon>
        <taxon>Basidiomycota</taxon>
        <taxon>Agaricomycotina</taxon>
        <taxon>Agaricomycetes</taxon>
        <taxon>Agaricomycetidae</taxon>
        <taxon>Agaricales</taxon>
        <taxon>Marasmiineae</taxon>
        <taxon>Mycenaceae</taxon>
        <taxon>Mycena</taxon>
    </lineage>
</organism>
<evidence type="ECO:0000259" key="9">
    <source>
        <dbReference type="PROSITE" id="PS50879"/>
    </source>
</evidence>
<gene>
    <name evidence="10" type="ORF">MCHLO_02168</name>
</gene>
<keyword evidence="7" id="KW-0378">Hydrolase</keyword>
<sequence>MDIAAPRRDASDHAAIRGVLTVDVAPTRGLARVGLRRRDLEVPRDTDIDGSFWEVMSEVMDDDEMATHTYGAFVDAALEARQVYADGSCIGQGTHNGPARAGAGLFWGLGSQFNISYRVPGDQTNNRAELFAILAVLVTTPPSVPLEIYTDSQYAINTIVHLGPVLFQTGWNCTNGDVLAAIQYRIRLRRGRIVFHHVYGHGNNKANLAADRLARKGARMDLDEETALEWLVVPSPLPPLEDREVRGQCRVSSTLPSPKRRDKERQRRLSGKGRAGRRGAKRWFLESLREAGTNVVELWRIVNRIRSPPTAARPQVPLEEQTKAYQVRLNPPEDPAAAGFDVDELQRVTDAADSIPLPSLPSRFAVLNELLTAGDIERVKSYLHEKGAGSTPGIDHMTYAALMNIDNAKLVEFLNECLRTGRAPGAFLNTIISSVPKPGKDPTSADGYRGIGLQSCAYKMLSIAYNFKLGAVLETEHILPPTQNGFRPGYRTNNNPFILRTMIDKSRATGKQLMHSVLHTNSWAFL</sequence>
<dbReference type="Pfam" id="PF00075">
    <property type="entry name" value="RNase_H"/>
    <property type="match status" value="1"/>
</dbReference>
<keyword evidence="5" id="KW-0479">Metal-binding</keyword>
<dbReference type="PANTHER" id="PTHR10642:SF26">
    <property type="entry name" value="RIBONUCLEASE H1"/>
    <property type="match status" value="1"/>
</dbReference>
<evidence type="ECO:0000256" key="4">
    <source>
        <dbReference type="ARBA" id="ARBA00022722"/>
    </source>
</evidence>
<dbReference type="InterPro" id="IPR036397">
    <property type="entry name" value="RNaseH_sf"/>
</dbReference>
<protein>
    <recommendedName>
        <fullName evidence="3">ribonuclease H</fullName>
        <ecNumber evidence="3">3.1.26.4</ecNumber>
    </recommendedName>
</protein>
<evidence type="ECO:0000256" key="5">
    <source>
        <dbReference type="ARBA" id="ARBA00022723"/>
    </source>
</evidence>
<comment type="catalytic activity">
    <reaction evidence="1">
        <text>Endonucleolytic cleavage to 5'-phosphomonoester.</text>
        <dbReference type="EC" id="3.1.26.4"/>
    </reaction>
</comment>
<evidence type="ECO:0000256" key="2">
    <source>
        <dbReference type="ARBA" id="ARBA00005300"/>
    </source>
</evidence>
<evidence type="ECO:0000256" key="1">
    <source>
        <dbReference type="ARBA" id="ARBA00000077"/>
    </source>
</evidence>
<comment type="similarity">
    <text evidence="2">Belongs to the RNase H family.</text>
</comment>
<evidence type="ECO:0000256" key="6">
    <source>
        <dbReference type="ARBA" id="ARBA00022759"/>
    </source>
</evidence>
<reference evidence="10" key="1">
    <citation type="submission" date="2014-09" db="EMBL/GenBank/DDBJ databases">
        <title>Genome sequence of the luminous mushroom Mycena chlorophos for searching fungal bioluminescence genes.</title>
        <authorList>
            <person name="Tanaka Y."/>
            <person name="Kasuga D."/>
            <person name="Oba Y."/>
            <person name="Hase S."/>
            <person name="Sato K."/>
            <person name="Oba Y."/>
            <person name="Sakakibara Y."/>
        </authorList>
    </citation>
    <scope>NUCLEOTIDE SEQUENCE</scope>
</reference>
<dbReference type="PROSITE" id="PS50879">
    <property type="entry name" value="RNASE_H_1"/>
    <property type="match status" value="1"/>
</dbReference>